<dbReference type="Gene3D" id="1.10.10.1320">
    <property type="entry name" value="Anti-sigma factor, zinc-finger domain"/>
    <property type="match status" value="1"/>
</dbReference>
<evidence type="ECO:0000256" key="11">
    <source>
        <dbReference type="SAM" id="MobiDB-lite"/>
    </source>
</evidence>
<dbReference type="Proteomes" id="UP000639606">
    <property type="component" value="Unassembled WGS sequence"/>
</dbReference>
<feature type="domain" description="Anti-sigma K factor RskA C-terminal" evidence="13">
    <location>
        <begin position="111"/>
        <end position="254"/>
    </location>
</feature>
<evidence type="ECO:0000256" key="12">
    <source>
        <dbReference type="SAM" id="Phobius"/>
    </source>
</evidence>
<evidence type="ECO:0000256" key="8">
    <source>
        <dbReference type="ARBA" id="ARBA00023163"/>
    </source>
</evidence>
<evidence type="ECO:0000259" key="13">
    <source>
        <dbReference type="Pfam" id="PF10099"/>
    </source>
</evidence>
<keyword evidence="6" id="KW-0805">Transcription regulation</keyword>
<dbReference type="EMBL" id="BMRG01000034">
    <property type="protein sequence ID" value="GGP87157.1"/>
    <property type="molecule type" value="Genomic_DNA"/>
</dbReference>
<evidence type="ECO:0000256" key="1">
    <source>
        <dbReference type="ARBA" id="ARBA00004167"/>
    </source>
</evidence>
<dbReference type="InterPro" id="IPR018764">
    <property type="entry name" value="RskA_C"/>
</dbReference>
<evidence type="ECO:0000256" key="3">
    <source>
        <dbReference type="ARBA" id="ARBA00022475"/>
    </source>
</evidence>
<dbReference type="Pfam" id="PF10099">
    <property type="entry name" value="RskA_C"/>
    <property type="match status" value="1"/>
</dbReference>
<dbReference type="PANTHER" id="PTHR37461">
    <property type="entry name" value="ANTI-SIGMA-K FACTOR RSKA"/>
    <property type="match status" value="1"/>
</dbReference>
<evidence type="ECO:0000256" key="10">
    <source>
        <dbReference type="ARBA" id="ARBA00030803"/>
    </source>
</evidence>
<feature type="region of interest" description="Disordered" evidence="11">
    <location>
        <begin position="244"/>
        <end position="265"/>
    </location>
</feature>
<dbReference type="InterPro" id="IPR051474">
    <property type="entry name" value="Anti-sigma-K/W_factor"/>
</dbReference>
<evidence type="ECO:0000256" key="4">
    <source>
        <dbReference type="ARBA" id="ARBA00022692"/>
    </source>
</evidence>
<reference evidence="14" key="1">
    <citation type="journal article" date="2014" name="Int. J. Syst. Evol. Microbiol.">
        <title>Complete genome sequence of Corynebacterium casei LMG S-19264T (=DSM 44701T), isolated from a smear-ripened cheese.</title>
        <authorList>
            <consortium name="US DOE Joint Genome Institute (JGI-PGF)"/>
            <person name="Walter F."/>
            <person name="Albersmeier A."/>
            <person name="Kalinowski J."/>
            <person name="Ruckert C."/>
        </authorList>
    </citation>
    <scope>NUCLEOTIDE SEQUENCE</scope>
    <source>
        <strain evidence="14">JCM 3313</strain>
    </source>
</reference>
<keyword evidence="7 12" id="KW-0472">Membrane</keyword>
<evidence type="ECO:0000256" key="2">
    <source>
        <dbReference type="ARBA" id="ARBA00004236"/>
    </source>
</evidence>
<reference evidence="14" key="2">
    <citation type="submission" date="2020-09" db="EMBL/GenBank/DDBJ databases">
        <authorList>
            <person name="Sun Q."/>
            <person name="Ohkuma M."/>
        </authorList>
    </citation>
    <scope>NUCLEOTIDE SEQUENCE</scope>
    <source>
        <strain evidence="14">JCM 3313</strain>
    </source>
</reference>
<protein>
    <recommendedName>
        <fullName evidence="10">Regulator of SigK</fullName>
    </recommendedName>
    <alternativeName>
        <fullName evidence="9">Sigma-K anti-sigma factor RskA</fullName>
    </alternativeName>
</protein>
<dbReference type="GO" id="GO:0016989">
    <property type="term" value="F:sigma factor antagonist activity"/>
    <property type="evidence" value="ECO:0007669"/>
    <property type="project" value="TreeGrafter"/>
</dbReference>
<name>A0A918EIN8_9PSEU</name>
<keyword evidence="3" id="KW-1003">Cell membrane</keyword>
<evidence type="ECO:0000256" key="7">
    <source>
        <dbReference type="ARBA" id="ARBA00023136"/>
    </source>
</evidence>
<dbReference type="GO" id="GO:0005886">
    <property type="term" value="C:plasma membrane"/>
    <property type="evidence" value="ECO:0007669"/>
    <property type="project" value="UniProtKB-SubCell"/>
</dbReference>
<dbReference type="AlphaFoldDB" id="A0A918EIN8"/>
<evidence type="ECO:0000256" key="9">
    <source>
        <dbReference type="ARBA" id="ARBA00029829"/>
    </source>
</evidence>
<evidence type="ECO:0000313" key="14">
    <source>
        <dbReference type="EMBL" id="GGP87157.1"/>
    </source>
</evidence>
<sequence>MTGERRDHRCPQEELAVGWALHALEPDEQARLAAHLPGCAHCAQVVRSTQEATAVLAGALPQHEPPPRLKTRLMAAVAETPQVRQADPAAATGPVRLDERRRRAGRTPKLLAAAAALVVIAGATAAGVRLVRLGDQVTAQQARADRLETALALAADPAAKRVVLRSPSREPVAVLLSADDTAAVMPVDLEPNDANSQTYVLWGITGTAPVALATFDVGTGDSPTEVLHWSQEAYRHDGYAISLEPGREMPDEPTNVLGSGQAASA</sequence>
<feature type="compositionally biased region" description="Polar residues" evidence="11">
    <location>
        <begin position="256"/>
        <end position="265"/>
    </location>
</feature>
<gene>
    <name evidence="14" type="ORF">GCM10010185_71140</name>
</gene>
<dbReference type="PANTHER" id="PTHR37461:SF1">
    <property type="entry name" value="ANTI-SIGMA-K FACTOR RSKA"/>
    <property type="match status" value="1"/>
</dbReference>
<dbReference type="RefSeq" id="WP_189227722.1">
    <property type="nucleotide sequence ID" value="NZ_BMRG01000034.1"/>
</dbReference>
<dbReference type="GO" id="GO:0006417">
    <property type="term" value="P:regulation of translation"/>
    <property type="evidence" value="ECO:0007669"/>
    <property type="project" value="TreeGrafter"/>
</dbReference>
<keyword evidence="8" id="KW-0804">Transcription</keyword>
<proteinExistence type="predicted"/>
<organism evidence="14 15">
    <name type="scientific">Saccharothrix coeruleofusca</name>
    <dbReference type="NCBI Taxonomy" id="33919"/>
    <lineage>
        <taxon>Bacteria</taxon>
        <taxon>Bacillati</taxon>
        <taxon>Actinomycetota</taxon>
        <taxon>Actinomycetes</taxon>
        <taxon>Pseudonocardiales</taxon>
        <taxon>Pseudonocardiaceae</taxon>
        <taxon>Saccharothrix</taxon>
    </lineage>
</organism>
<accession>A0A918EIN8</accession>
<evidence type="ECO:0000313" key="15">
    <source>
        <dbReference type="Proteomes" id="UP000639606"/>
    </source>
</evidence>
<dbReference type="InterPro" id="IPR041916">
    <property type="entry name" value="Anti_sigma_zinc_sf"/>
</dbReference>
<evidence type="ECO:0000256" key="5">
    <source>
        <dbReference type="ARBA" id="ARBA00022989"/>
    </source>
</evidence>
<evidence type="ECO:0000256" key="6">
    <source>
        <dbReference type="ARBA" id="ARBA00023015"/>
    </source>
</evidence>
<comment type="subcellular location">
    <subcellularLocation>
        <location evidence="2">Cell membrane</location>
    </subcellularLocation>
    <subcellularLocation>
        <location evidence="1">Membrane</location>
        <topology evidence="1">Single-pass membrane protein</topology>
    </subcellularLocation>
</comment>
<comment type="caution">
    <text evidence="14">The sequence shown here is derived from an EMBL/GenBank/DDBJ whole genome shotgun (WGS) entry which is preliminary data.</text>
</comment>
<keyword evidence="5 12" id="KW-1133">Transmembrane helix</keyword>
<keyword evidence="4 12" id="KW-0812">Transmembrane</keyword>
<keyword evidence="15" id="KW-1185">Reference proteome</keyword>
<feature type="transmembrane region" description="Helical" evidence="12">
    <location>
        <begin position="110"/>
        <end position="131"/>
    </location>
</feature>